<dbReference type="Proteomes" id="UP000807785">
    <property type="component" value="Unassembled WGS sequence"/>
</dbReference>
<dbReference type="GO" id="GO:0003676">
    <property type="term" value="F:nucleic acid binding"/>
    <property type="evidence" value="ECO:0007669"/>
    <property type="project" value="InterPro"/>
</dbReference>
<evidence type="ECO:0000256" key="2">
    <source>
        <dbReference type="HAMAP-Rule" id="MF_00048"/>
    </source>
</evidence>
<dbReference type="PANTHER" id="PTHR34039">
    <property type="entry name" value="UPF0102 PROTEIN YRAN"/>
    <property type="match status" value="1"/>
</dbReference>
<evidence type="ECO:0000313" key="4">
    <source>
        <dbReference type="Proteomes" id="UP000807785"/>
    </source>
</evidence>
<comment type="similarity">
    <text evidence="1 2">Belongs to the UPF0102 family.</text>
</comment>
<name>A0A9D7HP59_9PROT</name>
<dbReference type="Pfam" id="PF02021">
    <property type="entry name" value="UPF0102"/>
    <property type="match status" value="1"/>
</dbReference>
<evidence type="ECO:0000313" key="3">
    <source>
        <dbReference type="EMBL" id="MBK6975503.1"/>
    </source>
</evidence>
<protein>
    <recommendedName>
        <fullName evidence="2">UPF0102 protein IPH26_21975</fullName>
    </recommendedName>
</protein>
<gene>
    <name evidence="3" type="ORF">IPH26_21975</name>
</gene>
<dbReference type="EMBL" id="JADJEV010000005">
    <property type="protein sequence ID" value="MBK6975503.1"/>
    <property type="molecule type" value="Genomic_DNA"/>
</dbReference>
<dbReference type="NCBIfam" id="NF009150">
    <property type="entry name" value="PRK12497.1-3"/>
    <property type="match status" value="1"/>
</dbReference>
<dbReference type="NCBIfam" id="TIGR00252">
    <property type="entry name" value="YraN family protein"/>
    <property type="match status" value="1"/>
</dbReference>
<dbReference type="Gene3D" id="3.40.1350.10">
    <property type="match status" value="1"/>
</dbReference>
<dbReference type="HAMAP" id="MF_00048">
    <property type="entry name" value="UPF0102"/>
    <property type="match status" value="1"/>
</dbReference>
<comment type="caution">
    <text evidence="3">The sequence shown here is derived from an EMBL/GenBank/DDBJ whole genome shotgun (WGS) entry which is preliminary data.</text>
</comment>
<dbReference type="AlphaFoldDB" id="A0A9D7HP59"/>
<reference evidence="3" key="1">
    <citation type="submission" date="2020-10" db="EMBL/GenBank/DDBJ databases">
        <title>Connecting structure to function with the recovery of over 1000 high-quality activated sludge metagenome-assembled genomes encoding full-length rRNA genes using long-read sequencing.</title>
        <authorList>
            <person name="Singleton C.M."/>
            <person name="Petriglieri F."/>
            <person name="Kristensen J.M."/>
            <person name="Kirkegaard R.H."/>
            <person name="Michaelsen T.Y."/>
            <person name="Andersen M.H."/>
            <person name="Karst S.M."/>
            <person name="Dueholm M.S."/>
            <person name="Nielsen P.H."/>
            <person name="Albertsen M."/>
        </authorList>
    </citation>
    <scope>NUCLEOTIDE SEQUENCE</scope>
    <source>
        <strain evidence="3">Bjer_18-Q3-R1-45_BAT3C.347</strain>
    </source>
</reference>
<dbReference type="InterPro" id="IPR011335">
    <property type="entry name" value="Restrct_endonuc-II-like"/>
</dbReference>
<dbReference type="InterPro" id="IPR011856">
    <property type="entry name" value="tRNA_endonuc-like_dom_sf"/>
</dbReference>
<organism evidence="3 4">
    <name type="scientific">Candidatus Methylophosphatis roskildensis</name>
    <dbReference type="NCBI Taxonomy" id="2899263"/>
    <lineage>
        <taxon>Bacteria</taxon>
        <taxon>Pseudomonadati</taxon>
        <taxon>Pseudomonadota</taxon>
        <taxon>Betaproteobacteria</taxon>
        <taxon>Nitrosomonadales</taxon>
        <taxon>Sterolibacteriaceae</taxon>
        <taxon>Candidatus Methylophosphatis</taxon>
    </lineage>
</organism>
<proteinExistence type="inferred from homology"/>
<evidence type="ECO:0000256" key="1">
    <source>
        <dbReference type="ARBA" id="ARBA00006738"/>
    </source>
</evidence>
<dbReference type="SUPFAM" id="SSF52980">
    <property type="entry name" value="Restriction endonuclease-like"/>
    <property type="match status" value="1"/>
</dbReference>
<accession>A0A9D7HP59</accession>
<dbReference type="InterPro" id="IPR003509">
    <property type="entry name" value="UPF0102_YraN-like"/>
</dbReference>
<dbReference type="PANTHER" id="PTHR34039:SF1">
    <property type="entry name" value="UPF0102 PROTEIN YRAN"/>
    <property type="match status" value="1"/>
</dbReference>
<sequence length="114" mass="12649">MSTRGSEAEALAAAYLERHGLAVIERNFRVRGGEVDLVCRDGTALVFVEVRLRSNARFGGAAASITSAKRRRVILAARHYLAGRPQPSCRFDCVLFDALDPRRIEWLKNAFTAD</sequence>